<dbReference type="AlphaFoldDB" id="A0A3R7S4B9"/>
<name>A0A3R7S4B9_9TRYP</name>
<feature type="compositionally biased region" description="Basic residues" evidence="1">
    <location>
        <begin position="214"/>
        <end position="223"/>
    </location>
</feature>
<dbReference type="EMBL" id="MKKU01000164">
    <property type="protein sequence ID" value="RNF21077.1"/>
    <property type="molecule type" value="Genomic_DNA"/>
</dbReference>
<accession>A0A3R7S4B9</accession>
<protein>
    <submittedName>
        <fullName evidence="2">Uncharacterized protein</fullName>
    </submittedName>
</protein>
<feature type="compositionally biased region" description="Acidic residues" evidence="1">
    <location>
        <begin position="62"/>
        <end position="72"/>
    </location>
</feature>
<proteinExistence type="predicted"/>
<evidence type="ECO:0000313" key="2">
    <source>
        <dbReference type="EMBL" id="RNF21077.1"/>
    </source>
</evidence>
<evidence type="ECO:0000313" key="3">
    <source>
        <dbReference type="Proteomes" id="UP000284403"/>
    </source>
</evidence>
<comment type="caution">
    <text evidence="2">The sequence shown here is derived from an EMBL/GenBank/DDBJ whole genome shotgun (WGS) entry which is preliminary data.</text>
</comment>
<gene>
    <name evidence="2" type="ORF">Tco025E_03530</name>
</gene>
<dbReference type="RefSeq" id="XP_029229420.1">
    <property type="nucleotide sequence ID" value="XM_029370448.1"/>
</dbReference>
<dbReference type="GeneID" id="40317141"/>
<keyword evidence="3" id="KW-1185">Reference proteome</keyword>
<organism evidence="2 3">
    <name type="scientific">Trypanosoma conorhini</name>
    <dbReference type="NCBI Taxonomy" id="83891"/>
    <lineage>
        <taxon>Eukaryota</taxon>
        <taxon>Discoba</taxon>
        <taxon>Euglenozoa</taxon>
        <taxon>Kinetoplastea</taxon>
        <taxon>Metakinetoplastina</taxon>
        <taxon>Trypanosomatida</taxon>
        <taxon>Trypanosomatidae</taxon>
        <taxon>Trypanosoma</taxon>
    </lineage>
</organism>
<evidence type="ECO:0000256" key="1">
    <source>
        <dbReference type="SAM" id="MobiDB-lite"/>
    </source>
</evidence>
<dbReference type="Proteomes" id="UP000284403">
    <property type="component" value="Unassembled WGS sequence"/>
</dbReference>
<feature type="compositionally biased region" description="Polar residues" evidence="1">
    <location>
        <begin position="129"/>
        <end position="140"/>
    </location>
</feature>
<feature type="region of interest" description="Disordered" evidence="1">
    <location>
        <begin position="106"/>
        <end position="186"/>
    </location>
</feature>
<sequence length="251" mass="26701">MEWIWQNASPPVAPPPCRTWAVQPPCVPPVGFGAACEEALMSANVADGAGGRLWSSTAIANAEEDEEEDEEEGRGSSDPVMYISPAVAEAARRSSRELFHSLLRGSNSAQALGTPPPQPGPPLAITWHRPTTASPLSSVALSAFKPLPHTKRTREAAGFSEPPADGGTEARAFGVRGRGALGPLPPAAKRWRVEGDAQLAARHNTEPATSLQRAFRRLSARKRPREEEEEEGLGAPDAAHERCVEGAKSVQ</sequence>
<reference evidence="2 3" key="1">
    <citation type="journal article" date="2018" name="BMC Genomics">
        <title>Genomic comparison of Trypanosoma conorhini and Trypanosoma rangeli to Trypanosoma cruzi strains of high and low virulence.</title>
        <authorList>
            <person name="Bradwell K.R."/>
            <person name="Koparde V.N."/>
            <person name="Matveyev A.V."/>
            <person name="Serrano M.G."/>
            <person name="Alves J.M."/>
            <person name="Parikh H."/>
            <person name="Huang B."/>
            <person name="Lee V."/>
            <person name="Espinosa-Alvarez O."/>
            <person name="Ortiz P.A."/>
            <person name="Costa-Martins A.G."/>
            <person name="Teixeira M.M."/>
            <person name="Buck G.A."/>
        </authorList>
    </citation>
    <scope>NUCLEOTIDE SEQUENCE [LARGE SCALE GENOMIC DNA]</scope>
    <source>
        <strain evidence="2 3">025E</strain>
    </source>
</reference>
<dbReference type="OrthoDB" id="249109at2759"/>
<feature type="region of interest" description="Disordered" evidence="1">
    <location>
        <begin position="60"/>
        <end position="87"/>
    </location>
</feature>
<feature type="region of interest" description="Disordered" evidence="1">
    <location>
        <begin position="200"/>
        <end position="251"/>
    </location>
</feature>